<comment type="caution">
    <text evidence="2">The sequence shown here is derived from an EMBL/GenBank/DDBJ whole genome shotgun (WGS) entry which is preliminary data.</text>
</comment>
<name>A0AAV5JF33_9ROSI</name>
<evidence type="ECO:0000256" key="1">
    <source>
        <dbReference type="SAM" id="Phobius"/>
    </source>
</evidence>
<keyword evidence="1" id="KW-1133">Transmembrane helix</keyword>
<accession>A0AAV5JF33</accession>
<proteinExistence type="predicted"/>
<gene>
    <name evidence="2" type="ORF">SLEP1_g20992</name>
</gene>
<dbReference type="EMBL" id="BPVZ01000030">
    <property type="protein sequence ID" value="GKV09506.1"/>
    <property type="molecule type" value="Genomic_DNA"/>
</dbReference>
<evidence type="ECO:0000313" key="3">
    <source>
        <dbReference type="Proteomes" id="UP001054252"/>
    </source>
</evidence>
<sequence>MPSPPSSPNLESPQPIPQPPPLIGIDLESQQFNSDVAQPNLQWQNAILSFCFTSALQISLQFAKTQFKLPLSFSLVSFAILITFAFLLLAKFISRDHARVSQELEKVAFLIAAATFCYTTTIPFPIGFKFVIWCIFSISLLILVIYSKYFCRPAA</sequence>
<feature type="transmembrane region" description="Helical" evidence="1">
    <location>
        <begin position="106"/>
        <end position="124"/>
    </location>
</feature>
<protein>
    <submittedName>
        <fullName evidence="2">Uncharacterized protein</fullName>
    </submittedName>
</protein>
<keyword evidence="1" id="KW-0472">Membrane</keyword>
<dbReference type="AlphaFoldDB" id="A0AAV5JF33"/>
<feature type="transmembrane region" description="Helical" evidence="1">
    <location>
        <begin position="130"/>
        <end position="151"/>
    </location>
</feature>
<dbReference type="PANTHER" id="PTHR34741:SF1">
    <property type="entry name" value="PGG DOMAIN-CONTAINING PROTEIN"/>
    <property type="match status" value="1"/>
</dbReference>
<keyword evidence="1" id="KW-0812">Transmembrane</keyword>
<organism evidence="2 3">
    <name type="scientific">Rubroshorea leprosula</name>
    <dbReference type="NCBI Taxonomy" id="152421"/>
    <lineage>
        <taxon>Eukaryota</taxon>
        <taxon>Viridiplantae</taxon>
        <taxon>Streptophyta</taxon>
        <taxon>Embryophyta</taxon>
        <taxon>Tracheophyta</taxon>
        <taxon>Spermatophyta</taxon>
        <taxon>Magnoliopsida</taxon>
        <taxon>eudicotyledons</taxon>
        <taxon>Gunneridae</taxon>
        <taxon>Pentapetalae</taxon>
        <taxon>rosids</taxon>
        <taxon>malvids</taxon>
        <taxon>Malvales</taxon>
        <taxon>Dipterocarpaceae</taxon>
        <taxon>Rubroshorea</taxon>
    </lineage>
</organism>
<dbReference type="PANTHER" id="PTHR34741">
    <property type="entry name" value="IMAP FAMILY MEMBER 1, PUTATIVE-RELATED"/>
    <property type="match status" value="1"/>
</dbReference>
<dbReference type="Proteomes" id="UP001054252">
    <property type="component" value="Unassembled WGS sequence"/>
</dbReference>
<reference evidence="2 3" key="1">
    <citation type="journal article" date="2021" name="Commun. Biol.">
        <title>The genome of Shorea leprosula (Dipterocarpaceae) highlights the ecological relevance of drought in aseasonal tropical rainforests.</title>
        <authorList>
            <person name="Ng K.K.S."/>
            <person name="Kobayashi M.J."/>
            <person name="Fawcett J.A."/>
            <person name="Hatakeyama M."/>
            <person name="Paape T."/>
            <person name="Ng C.H."/>
            <person name="Ang C.C."/>
            <person name="Tnah L.H."/>
            <person name="Lee C.T."/>
            <person name="Nishiyama T."/>
            <person name="Sese J."/>
            <person name="O'Brien M.J."/>
            <person name="Copetti D."/>
            <person name="Mohd Noor M.I."/>
            <person name="Ong R.C."/>
            <person name="Putra M."/>
            <person name="Sireger I.Z."/>
            <person name="Indrioko S."/>
            <person name="Kosugi Y."/>
            <person name="Izuno A."/>
            <person name="Isagi Y."/>
            <person name="Lee S.L."/>
            <person name="Shimizu K.K."/>
        </authorList>
    </citation>
    <scope>NUCLEOTIDE SEQUENCE [LARGE SCALE GENOMIC DNA]</scope>
    <source>
        <strain evidence="2">214</strain>
    </source>
</reference>
<evidence type="ECO:0000313" key="2">
    <source>
        <dbReference type="EMBL" id="GKV09506.1"/>
    </source>
</evidence>
<feature type="transmembrane region" description="Helical" evidence="1">
    <location>
        <begin position="71"/>
        <end position="94"/>
    </location>
</feature>
<keyword evidence="3" id="KW-1185">Reference proteome</keyword>